<gene>
    <name evidence="7" type="ORF">BA890_17415</name>
</gene>
<keyword evidence="4 7" id="KW-0418">Kinase</keyword>
<keyword evidence="8" id="KW-1185">Reference proteome</keyword>
<dbReference type="Pfam" id="PF08543">
    <property type="entry name" value="Phos_pyr_kin"/>
    <property type="match status" value="1"/>
</dbReference>
<sequence length="287" mass="31090">MKGIISIQAHVVYGHSGNSSAVFPVQRMGIDMWPIHTVQYSDNTRSGQVNLGSTSPTGNIQALIDGLDSIGQLSECSAVISGHQARSMDCDSISEAVIRVKNKNRQALYVCDPGLNDPAMSGAVDKSVQDKLMGELMPMADVLVPDQFALEKFTEVSIHSVEDAVEACKKALSIGPKIILVRNLQLSSNPVVNMMLATPKAIYLCKRPMMDFEGDMKGIGELITAVFAACLVKRMSPVAAFRHTNNAIYGVLELTGEIGSLEMETIAGQWEFIEPTYDLEITKLAVL</sequence>
<evidence type="ECO:0000313" key="7">
    <source>
        <dbReference type="EMBL" id="ANQ14524.1"/>
    </source>
</evidence>
<accession>A0AAN1CXD2</accession>
<proteinExistence type="predicted"/>
<dbReference type="NCBIfam" id="TIGR00687">
    <property type="entry name" value="pyridox_kin"/>
    <property type="match status" value="1"/>
</dbReference>
<evidence type="ECO:0000259" key="6">
    <source>
        <dbReference type="Pfam" id="PF08543"/>
    </source>
</evidence>
<dbReference type="GO" id="GO:0005524">
    <property type="term" value="F:ATP binding"/>
    <property type="evidence" value="ECO:0007669"/>
    <property type="project" value="UniProtKB-KW"/>
</dbReference>
<evidence type="ECO:0000256" key="1">
    <source>
        <dbReference type="ARBA" id="ARBA00012104"/>
    </source>
</evidence>
<evidence type="ECO:0000313" key="8">
    <source>
        <dbReference type="Proteomes" id="UP000092741"/>
    </source>
</evidence>
<dbReference type="KEGG" id="vna:PN96_21920"/>
<dbReference type="InterPro" id="IPR004625">
    <property type="entry name" value="PyrdxlKinase"/>
</dbReference>
<dbReference type="SUPFAM" id="SSF53613">
    <property type="entry name" value="Ribokinase-like"/>
    <property type="match status" value="1"/>
</dbReference>
<protein>
    <recommendedName>
        <fullName evidence="1">pyridoxal kinase</fullName>
        <ecNumber evidence="1">2.7.1.35</ecNumber>
    </recommendedName>
</protein>
<feature type="domain" description="Pyridoxamine kinase/Phosphomethylpyrimidine kinase" evidence="6">
    <location>
        <begin position="93"/>
        <end position="259"/>
    </location>
</feature>
<dbReference type="InterPro" id="IPR013749">
    <property type="entry name" value="PM/HMP-P_kinase-1"/>
</dbReference>
<evidence type="ECO:0000256" key="5">
    <source>
        <dbReference type="ARBA" id="ARBA00022840"/>
    </source>
</evidence>
<dbReference type="AlphaFoldDB" id="A0AAN1CXD2"/>
<dbReference type="Proteomes" id="UP000092741">
    <property type="component" value="Chromosome 2"/>
</dbReference>
<dbReference type="PANTHER" id="PTHR10534">
    <property type="entry name" value="PYRIDOXAL KINASE"/>
    <property type="match status" value="1"/>
</dbReference>
<keyword evidence="5" id="KW-0067">ATP-binding</keyword>
<evidence type="ECO:0000256" key="4">
    <source>
        <dbReference type="ARBA" id="ARBA00022777"/>
    </source>
</evidence>
<dbReference type="InterPro" id="IPR029056">
    <property type="entry name" value="Ribokinase-like"/>
</dbReference>
<reference evidence="7 8" key="1">
    <citation type="submission" date="2016-07" db="EMBL/GenBank/DDBJ databases">
        <title>Developing Vibrio natriegens as a novel, fast-growing host for biotechnology.</title>
        <authorList>
            <person name="Weinstock M.T."/>
            <person name="Hesek E.D."/>
            <person name="Wilson C.M."/>
            <person name="Gibson D.G."/>
        </authorList>
    </citation>
    <scope>NUCLEOTIDE SEQUENCE [LARGE SCALE GENOMIC DNA]</scope>
    <source>
        <strain evidence="7 8">ATCC 14048</strain>
    </source>
</reference>
<evidence type="ECO:0000256" key="3">
    <source>
        <dbReference type="ARBA" id="ARBA00022741"/>
    </source>
</evidence>
<dbReference type="CDD" id="cd01173">
    <property type="entry name" value="pyridoxal_pyridoxamine_kinase"/>
    <property type="match status" value="1"/>
</dbReference>
<organism evidence="7 8">
    <name type="scientific">Vibrio natriegens NBRC 15636 = ATCC 14048 = DSM 759</name>
    <dbReference type="NCBI Taxonomy" id="1219067"/>
    <lineage>
        <taxon>Bacteria</taxon>
        <taxon>Pseudomonadati</taxon>
        <taxon>Pseudomonadota</taxon>
        <taxon>Gammaproteobacteria</taxon>
        <taxon>Vibrionales</taxon>
        <taxon>Vibrionaceae</taxon>
        <taxon>Vibrio</taxon>
    </lineage>
</organism>
<dbReference type="EMBL" id="CP016346">
    <property type="protein sequence ID" value="ANQ14524.1"/>
    <property type="molecule type" value="Genomic_DNA"/>
</dbReference>
<dbReference type="RefSeq" id="WP_020335174.1">
    <property type="nucleotide sequence ID" value="NZ_ATFJ01000036.1"/>
</dbReference>
<dbReference type="EC" id="2.7.1.35" evidence="1"/>
<keyword evidence="2" id="KW-0808">Transferase</keyword>
<dbReference type="Gene3D" id="3.40.1190.20">
    <property type="match status" value="1"/>
</dbReference>
<dbReference type="GO" id="GO:0005829">
    <property type="term" value="C:cytosol"/>
    <property type="evidence" value="ECO:0007669"/>
    <property type="project" value="TreeGrafter"/>
</dbReference>
<evidence type="ECO:0000256" key="2">
    <source>
        <dbReference type="ARBA" id="ARBA00022679"/>
    </source>
</evidence>
<dbReference type="GeneID" id="70915504"/>
<name>A0AAN1CXD2_VIBNA</name>
<dbReference type="GO" id="GO:0009443">
    <property type="term" value="P:pyridoxal 5'-phosphate salvage"/>
    <property type="evidence" value="ECO:0007669"/>
    <property type="project" value="InterPro"/>
</dbReference>
<keyword evidence="3" id="KW-0547">Nucleotide-binding</keyword>
<dbReference type="GO" id="GO:0008478">
    <property type="term" value="F:pyridoxal kinase activity"/>
    <property type="evidence" value="ECO:0007669"/>
    <property type="project" value="UniProtKB-EC"/>
</dbReference>
<dbReference type="PANTHER" id="PTHR10534:SF2">
    <property type="entry name" value="PYRIDOXAL KINASE"/>
    <property type="match status" value="1"/>
</dbReference>